<organism evidence="1 2">
    <name type="scientific">Candidatus Woesebacteria bacterium GW2011_GWB1_38_5b</name>
    <dbReference type="NCBI Taxonomy" id="1618569"/>
    <lineage>
        <taxon>Bacteria</taxon>
        <taxon>Candidatus Woeseibacteriota</taxon>
    </lineage>
</organism>
<comment type="caution">
    <text evidence="1">The sequence shown here is derived from an EMBL/GenBank/DDBJ whole genome shotgun (WGS) entry which is preliminary data.</text>
</comment>
<name>A0A0G0MLN7_9BACT</name>
<accession>A0A0G0MLN7</accession>
<dbReference type="Proteomes" id="UP000034181">
    <property type="component" value="Unassembled WGS sequence"/>
</dbReference>
<evidence type="ECO:0000313" key="1">
    <source>
        <dbReference type="EMBL" id="KKQ74599.1"/>
    </source>
</evidence>
<dbReference type="Gene3D" id="3.40.50.960">
    <property type="entry name" value="Lumazine/riboflavin synthase"/>
    <property type="match status" value="1"/>
</dbReference>
<protein>
    <recommendedName>
        <fullName evidence="3">6,7-dimethyl-8-ribityllumazine synthase</fullName>
    </recommendedName>
</protein>
<dbReference type="SUPFAM" id="SSF52121">
    <property type="entry name" value="Lumazine synthase"/>
    <property type="match status" value="1"/>
</dbReference>
<feature type="non-terminal residue" evidence="1">
    <location>
        <position position="51"/>
    </location>
</feature>
<evidence type="ECO:0000313" key="2">
    <source>
        <dbReference type="Proteomes" id="UP000034181"/>
    </source>
</evidence>
<evidence type="ECO:0008006" key="3">
    <source>
        <dbReference type="Google" id="ProtNLM"/>
    </source>
</evidence>
<sequence>MQIKNKTYKYFDGSKKKTAIVVARWNGEITGGLLKSALLMLKKNKLKGKNI</sequence>
<dbReference type="GO" id="GO:0009231">
    <property type="term" value="P:riboflavin biosynthetic process"/>
    <property type="evidence" value="ECO:0007669"/>
    <property type="project" value="InterPro"/>
</dbReference>
<dbReference type="AlphaFoldDB" id="A0A0G0MLN7"/>
<reference evidence="1 2" key="1">
    <citation type="journal article" date="2015" name="Nature">
        <title>rRNA introns, odd ribosomes, and small enigmatic genomes across a large radiation of phyla.</title>
        <authorList>
            <person name="Brown C.T."/>
            <person name="Hug L.A."/>
            <person name="Thomas B.C."/>
            <person name="Sharon I."/>
            <person name="Castelle C.J."/>
            <person name="Singh A."/>
            <person name="Wilkins M.J."/>
            <person name="Williams K.H."/>
            <person name="Banfield J.F."/>
        </authorList>
    </citation>
    <scope>NUCLEOTIDE SEQUENCE [LARGE SCALE GENOMIC DNA]</scope>
</reference>
<gene>
    <name evidence="1" type="ORF">US96_C0029G0013</name>
</gene>
<dbReference type="InterPro" id="IPR036467">
    <property type="entry name" value="LS/RS_sf"/>
</dbReference>
<proteinExistence type="predicted"/>
<dbReference type="EMBL" id="LBUZ01000029">
    <property type="protein sequence ID" value="KKQ74599.1"/>
    <property type="molecule type" value="Genomic_DNA"/>
</dbReference>
<dbReference type="GO" id="GO:0009349">
    <property type="term" value="C:riboflavin synthase complex"/>
    <property type="evidence" value="ECO:0007669"/>
    <property type="project" value="InterPro"/>
</dbReference>